<reference evidence="1 2" key="1">
    <citation type="journal article" date="2024" name="Commun. Biol.">
        <title>Comparative genomic analysis of thermophilic fungi reveals convergent evolutionary adaptations and gene losses.</title>
        <authorList>
            <person name="Steindorff A.S."/>
            <person name="Aguilar-Pontes M.V."/>
            <person name="Robinson A.J."/>
            <person name="Andreopoulos B."/>
            <person name="LaButti K."/>
            <person name="Kuo A."/>
            <person name="Mondo S."/>
            <person name="Riley R."/>
            <person name="Otillar R."/>
            <person name="Haridas S."/>
            <person name="Lipzen A."/>
            <person name="Grimwood J."/>
            <person name="Schmutz J."/>
            <person name="Clum A."/>
            <person name="Reid I.D."/>
            <person name="Moisan M.C."/>
            <person name="Butler G."/>
            <person name="Nguyen T.T.M."/>
            <person name="Dewar K."/>
            <person name="Conant G."/>
            <person name="Drula E."/>
            <person name="Henrissat B."/>
            <person name="Hansel C."/>
            <person name="Singer S."/>
            <person name="Hutchinson M.I."/>
            <person name="de Vries R.P."/>
            <person name="Natvig D.O."/>
            <person name="Powell A.J."/>
            <person name="Tsang A."/>
            <person name="Grigoriev I.V."/>
        </authorList>
    </citation>
    <scope>NUCLEOTIDE SEQUENCE [LARGE SCALE GENOMIC DNA]</scope>
    <source>
        <strain evidence="1 2">CBS 494.80</strain>
    </source>
</reference>
<sequence length="129" mass="14688">MDMIPYLSPSAQRLFIPPSRSTSHLVVPHLASLFHISPKARTMPTPKEHIAVLLCTLYLPLSLLLPHPCYAAPLNSALQSTRARKQQRDQKILARRYRCTILYDTIDASGEHYSLLQARRFFLLHTLGL</sequence>
<dbReference type="EMBL" id="JAZHXI010000001">
    <property type="protein sequence ID" value="KAL2075586.1"/>
    <property type="molecule type" value="Genomic_DNA"/>
</dbReference>
<keyword evidence="2" id="KW-1185">Reference proteome</keyword>
<comment type="caution">
    <text evidence="1">The sequence shown here is derived from an EMBL/GenBank/DDBJ whole genome shotgun (WGS) entry which is preliminary data.</text>
</comment>
<organism evidence="1 2">
    <name type="scientific">Oculimacula yallundae</name>
    <dbReference type="NCBI Taxonomy" id="86028"/>
    <lineage>
        <taxon>Eukaryota</taxon>
        <taxon>Fungi</taxon>
        <taxon>Dikarya</taxon>
        <taxon>Ascomycota</taxon>
        <taxon>Pezizomycotina</taxon>
        <taxon>Leotiomycetes</taxon>
        <taxon>Helotiales</taxon>
        <taxon>Ploettnerulaceae</taxon>
        <taxon>Oculimacula</taxon>
    </lineage>
</organism>
<evidence type="ECO:0000313" key="1">
    <source>
        <dbReference type="EMBL" id="KAL2075586.1"/>
    </source>
</evidence>
<dbReference type="Proteomes" id="UP001595075">
    <property type="component" value="Unassembled WGS sequence"/>
</dbReference>
<name>A0ABR4D2K7_9HELO</name>
<evidence type="ECO:0000313" key="2">
    <source>
        <dbReference type="Proteomes" id="UP001595075"/>
    </source>
</evidence>
<gene>
    <name evidence="1" type="ORF">VTL71DRAFT_529</name>
</gene>
<proteinExistence type="predicted"/>
<accession>A0ABR4D2K7</accession>
<protein>
    <submittedName>
        <fullName evidence="1">Uncharacterized protein</fullName>
    </submittedName>
</protein>